<dbReference type="InterPro" id="IPR004843">
    <property type="entry name" value="Calcineurin-like_PHP"/>
</dbReference>
<dbReference type="GO" id="GO:0008803">
    <property type="term" value="F:bis(5'-nucleosyl)-tetraphosphatase (symmetrical) activity"/>
    <property type="evidence" value="ECO:0007669"/>
    <property type="project" value="UniProtKB-EC"/>
</dbReference>
<dbReference type="Pfam" id="PF00149">
    <property type="entry name" value="Metallophos"/>
    <property type="match status" value="1"/>
</dbReference>
<gene>
    <name evidence="10" type="ORF">SAMN02745729_101368</name>
</gene>
<dbReference type="NCBIfam" id="NF001204">
    <property type="entry name" value="PRK00166.1"/>
    <property type="match status" value="1"/>
</dbReference>
<dbReference type="EC" id="3.6.1.41" evidence="3"/>
<comment type="function">
    <text evidence="1">Hydrolyzes diadenosine 5',5'''-P1,P4-tetraphosphate to yield ADP.</text>
</comment>
<dbReference type="AlphaFoldDB" id="A0A1H3Y6D9"/>
<protein>
    <recommendedName>
        <fullName evidence="3">bis(5'-nucleosyl)-tetraphosphatase (symmetrical)</fullName>
        <ecNumber evidence="3">3.6.1.41</ecNumber>
    </recommendedName>
    <alternativeName>
        <fullName evidence="6">Ap4A hydrolase</fullName>
    </alternativeName>
    <alternativeName>
        <fullName evidence="5">Diadenosine 5',5'''-P1,P4-tetraphosphate pyrophosphohydrolase</fullName>
    </alternativeName>
    <alternativeName>
        <fullName evidence="7">Diadenosine tetraphosphatase</fullName>
    </alternativeName>
</protein>
<accession>A0A1H3Y6D9</accession>
<evidence type="ECO:0000259" key="9">
    <source>
        <dbReference type="Pfam" id="PF00149"/>
    </source>
</evidence>
<dbReference type="EMBL" id="FNRJ01000001">
    <property type="protein sequence ID" value="SEA06418.1"/>
    <property type="molecule type" value="Genomic_DNA"/>
</dbReference>
<dbReference type="OrthoDB" id="9807890at2"/>
<comment type="catalytic activity">
    <reaction evidence="8">
        <text>P(1),P(4)-bis(5'-adenosyl) tetraphosphate + H2O = 2 ADP + 2 H(+)</text>
        <dbReference type="Rhea" id="RHEA:24252"/>
        <dbReference type="ChEBI" id="CHEBI:15377"/>
        <dbReference type="ChEBI" id="CHEBI:15378"/>
        <dbReference type="ChEBI" id="CHEBI:58141"/>
        <dbReference type="ChEBI" id="CHEBI:456216"/>
        <dbReference type="EC" id="3.6.1.41"/>
    </reaction>
</comment>
<comment type="similarity">
    <text evidence="2">Belongs to the Ap4A hydrolase family.</text>
</comment>
<evidence type="ECO:0000256" key="3">
    <source>
        <dbReference type="ARBA" id="ARBA00012506"/>
    </source>
</evidence>
<evidence type="ECO:0000256" key="1">
    <source>
        <dbReference type="ARBA" id="ARBA00003413"/>
    </source>
</evidence>
<organism evidence="10 11">
    <name type="scientific">Marinobacterium iners DSM 11526</name>
    <dbReference type="NCBI Taxonomy" id="1122198"/>
    <lineage>
        <taxon>Bacteria</taxon>
        <taxon>Pseudomonadati</taxon>
        <taxon>Pseudomonadota</taxon>
        <taxon>Gammaproteobacteria</taxon>
        <taxon>Oceanospirillales</taxon>
        <taxon>Oceanospirillaceae</taxon>
        <taxon>Marinobacterium</taxon>
    </lineage>
</organism>
<dbReference type="Gene3D" id="3.60.21.10">
    <property type="match status" value="1"/>
</dbReference>
<evidence type="ECO:0000313" key="10">
    <source>
        <dbReference type="EMBL" id="SEA06418.1"/>
    </source>
</evidence>
<feature type="domain" description="Calcineurin-like phosphoesterase" evidence="9">
    <location>
        <begin position="4"/>
        <end position="141"/>
    </location>
</feature>
<evidence type="ECO:0000256" key="4">
    <source>
        <dbReference type="ARBA" id="ARBA00022801"/>
    </source>
</evidence>
<name>A0A1H3Y6D9_9GAMM</name>
<reference evidence="11" key="1">
    <citation type="submission" date="2016-10" db="EMBL/GenBank/DDBJ databases">
        <authorList>
            <person name="Varghese N."/>
            <person name="Submissions S."/>
        </authorList>
    </citation>
    <scope>NUCLEOTIDE SEQUENCE [LARGE SCALE GENOMIC DNA]</scope>
    <source>
        <strain evidence="11">DSM 11526</strain>
    </source>
</reference>
<evidence type="ECO:0000313" key="11">
    <source>
        <dbReference type="Proteomes" id="UP000242469"/>
    </source>
</evidence>
<proteinExistence type="inferred from homology"/>
<dbReference type="RefSeq" id="WP_091822186.1">
    <property type="nucleotide sequence ID" value="NZ_FNRJ01000001.1"/>
</dbReference>
<dbReference type="PIRSF" id="PIRSF000903">
    <property type="entry name" value="B5n-ttraPtase_sm"/>
    <property type="match status" value="1"/>
</dbReference>
<evidence type="ECO:0000256" key="6">
    <source>
        <dbReference type="ARBA" id="ARBA00032248"/>
    </source>
</evidence>
<dbReference type="InterPro" id="IPR004617">
    <property type="entry name" value="ApaH"/>
</dbReference>
<evidence type="ECO:0000256" key="7">
    <source>
        <dbReference type="ARBA" id="ARBA00033210"/>
    </source>
</evidence>
<dbReference type="CDD" id="cd07422">
    <property type="entry name" value="MPP_ApaH"/>
    <property type="match status" value="1"/>
</dbReference>
<sequence length="273" mass="30816">MATYAIGDLQGCYNELMQLLEQINFNDQDQLWFAGDLVNRGPGSLQCLRFVKSLGDRAVCVLGNHDLHLLALHNGNGKKANSTLEPILTAPDRDELMHWLQHRPLLHDDKSLGYVMTHAGIPHIWSLKTARNLAAELEAVLQSDRAERFFANMYGNQPDLWQDDLKGPARLRCITNYLTRMRFITTEGRLEFSASGRPEEAPNGFRPWFELPPAKPLKRIQLYGHWAALGHHRNERSISLDTGCVWGNALSALRLDDGQLFSQPCTDHPTPGD</sequence>
<dbReference type="STRING" id="1122198.SAMN02745729_101368"/>
<dbReference type="SUPFAM" id="SSF56300">
    <property type="entry name" value="Metallo-dependent phosphatases"/>
    <property type="match status" value="1"/>
</dbReference>
<dbReference type="PANTHER" id="PTHR40942">
    <property type="match status" value="1"/>
</dbReference>
<keyword evidence="4" id="KW-0378">Hydrolase</keyword>
<dbReference type="InterPro" id="IPR029052">
    <property type="entry name" value="Metallo-depent_PP-like"/>
</dbReference>
<evidence type="ECO:0000256" key="5">
    <source>
        <dbReference type="ARBA" id="ARBA00031248"/>
    </source>
</evidence>
<keyword evidence="11" id="KW-1185">Reference proteome</keyword>
<dbReference type="PANTHER" id="PTHR40942:SF4">
    <property type="entry name" value="CYTOCHROME C5"/>
    <property type="match status" value="1"/>
</dbReference>
<evidence type="ECO:0000256" key="2">
    <source>
        <dbReference type="ARBA" id="ARBA00005419"/>
    </source>
</evidence>
<dbReference type="Proteomes" id="UP000242469">
    <property type="component" value="Unassembled WGS sequence"/>
</dbReference>
<evidence type="ECO:0000256" key="8">
    <source>
        <dbReference type="ARBA" id="ARBA00049417"/>
    </source>
</evidence>
<dbReference type="NCBIfam" id="TIGR00668">
    <property type="entry name" value="apaH"/>
    <property type="match status" value="1"/>
</dbReference>